<dbReference type="EMBL" id="JANPWB010000006">
    <property type="protein sequence ID" value="KAJ1180912.1"/>
    <property type="molecule type" value="Genomic_DNA"/>
</dbReference>
<name>A0AAV7TW84_PLEWA</name>
<accession>A0AAV7TW84</accession>
<comment type="caution">
    <text evidence="1">The sequence shown here is derived from an EMBL/GenBank/DDBJ whole genome shotgun (WGS) entry which is preliminary data.</text>
</comment>
<proteinExistence type="predicted"/>
<dbReference type="Proteomes" id="UP001066276">
    <property type="component" value="Chromosome 3_2"/>
</dbReference>
<gene>
    <name evidence="1" type="ORF">NDU88_006123</name>
</gene>
<dbReference type="AlphaFoldDB" id="A0AAV7TW84"/>
<organism evidence="1 2">
    <name type="scientific">Pleurodeles waltl</name>
    <name type="common">Iberian ribbed newt</name>
    <dbReference type="NCBI Taxonomy" id="8319"/>
    <lineage>
        <taxon>Eukaryota</taxon>
        <taxon>Metazoa</taxon>
        <taxon>Chordata</taxon>
        <taxon>Craniata</taxon>
        <taxon>Vertebrata</taxon>
        <taxon>Euteleostomi</taxon>
        <taxon>Amphibia</taxon>
        <taxon>Batrachia</taxon>
        <taxon>Caudata</taxon>
        <taxon>Salamandroidea</taxon>
        <taxon>Salamandridae</taxon>
        <taxon>Pleurodelinae</taxon>
        <taxon>Pleurodeles</taxon>
    </lineage>
</organism>
<keyword evidence="2" id="KW-1185">Reference proteome</keyword>
<protein>
    <submittedName>
        <fullName evidence="1">Uncharacterized protein</fullName>
    </submittedName>
</protein>
<evidence type="ECO:0000313" key="2">
    <source>
        <dbReference type="Proteomes" id="UP001066276"/>
    </source>
</evidence>
<reference evidence="1" key="1">
    <citation type="journal article" date="2022" name="bioRxiv">
        <title>Sequencing and chromosome-scale assembly of the giantPleurodeles waltlgenome.</title>
        <authorList>
            <person name="Brown T."/>
            <person name="Elewa A."/>
            <person name="Iarovenko S."/>
            <person name="Subramanian E."/>
            <person name="Araus A.J."/>
            <person name="Petzold A."/>
            <person name="Susuki M."/>
            <person name="Suzuki K.-i.T."/>
            <person name="Hayashi T."/>
            <person name="Toyoda A."/>
            <person name="Oliveira C."/>
            <person name="Osipova E."/>
            <person name="Leigh N.D."/>
            <person name="Simon A."/>
            <person name="Yun M.H."/>
        </authorList>
    </citation>
    <scope>NUCLEOTIDE SEQUENCE</scope>
    <source>
        <strain evidence="1">20211129_DDA</strain>
        <tissue evidence="1">Liver</tissue>
    </source>
</reference>
<evidence type="ECO:0000313" key="1">
    <source>
        <dbReference type="EMBL" id="KAJ1180912.1"/>
    </source>
</evidence>
<sequence>MLLKITTCLPLFLGTTHEERENGEDVLWLLVHYDVIWFLGDVRLSWNAMTKGFHRRRLERSKGEGRKCEVRRTYPVDVDVLLEVELL</sequence>